<feature type="region of interest" description="Disordered" evidence="1">
    <location>
        <begin position="567"/>
        <end position="589"/>
    </location>
</feature>
<evidence type="ECO:0000256" key="1">
    <source>
        <dbReference type="SAM" id="MobiDB-lite"/>
    </source>
</evidence>
<reference evidence="2 3" key="1">
    <citation type="submission" date="2020-02" db="EMBL/GenBank/DDBJ databases">
        <authorList>
            <person name="Babadi Z.K."/>
            <person name="Risdian C."/>
            <person name="Ebrahimipour G.H."/>
            <person name="Wink J."/>
        </authorList>
    </citation>
    <scope>NUCLEOTIDE SEQUENCE [LARGE SCALE GENOMIC DNA]</scope>
    <source>
        <strain evidence="2 3">ZKHCc1 1396</strain>
    </source>
</reference>
<evidence type="ECO:0000313" key="3">
    <source>
        <dbReference type="Proteomes" id="UP001516472"/>
    </source>
</evidence>
<gene>
    <name evidence="2" type="ORF">G4177_36275</name>
</gene>
<name>A0ABR9Q0A4_9BACT</name>
<evidence type="ECO:0000313" key="2">
    <source>
        <dbReference type="EMBL" id="MBE4753618.1"/>
    </source>
</evidence>
<keyword evidence="3" id="KW-1185">Reference proteome</keyword>
<dbReference type="Proteomes" id="UP001516472">
    <property type="component" value="Unassembled WGS sequence"/>
</dbReference>
<dbReference type="Gene3D" id="1.25.40.10">
    <property type="entry name" value="Tetratricopeptide repeat domain"/>
    <property type="match status" value="1"/>
</dbReference>
<dbReference type="InterPro" id="IPR016024">
    <property type="entry name" value="ARM-type_fold"/>
</dbReference>
<sequence length="589" mass="64994">MWSKKPPRQPGGAARVFAGGRVGYCWRQMPTFRRALALLLLATGCSHTTFERASELDTVQAYRDFLREHPEDPDATTAQGRIEGLEFDEAKRLHSVIAYKRFLETYPDATQTRVVKSLLEGLRFNAAKQADTEAGWRQFLADHPDGAHKDEAKALLQVAESRDVRTTTDLARIATLLKGQGEGVPREELERRLDDETHAQATDAGKLFAYLRDFPSGAHREEARVRLLELEVEGLLVSGLVDEAEAKVKVHPLGPKLTGFPARLARARVEQGALARTEPAARAMQVGHYLRDLEDLKRALVAPDPLDRWQAAQEMGQHVSVRAVDPLLEALRTARNPLIRQNALESLRTVLSSLPAPVAGYEVAVRLESLRERASSPELYLTIAALLDLNGQLEQAASQYQRVYESGGTDPLVLWRWVQLREQRHQAFSAAVAARQLAVWAQTTAREELVSEEGGVPLAAARQLCAAVVDARYAAQAITRARSAKTEFPEDLATFERTAQDAVRLAEAKLADAELLLRQKHPGIRTCADQQVSERLSQGVKERTQALQASNAKLPKPVGTLLLELARERDPSPEVRAAAASRLAGSTPP</sequence>
<dbReference type="EMBL" id="JAAIYO010000020">
    <property type="protein sequence ID" value="MBE4753618.1"/>
    <property type="molecule type" value="Genomic_DNA"/>
</dbReference>
<organism evidence="2 3">
    <name type="scientific">Corallococcus soli</name>
    <dbReference type="NCBI Taxonomy" id="2710757"/>
    <lineage>
        <taxon>Bacteria</taxon>
        <taxon>Pseudomonadati</taxon>
        <taxon>Myxococcota</taxon>
        <taxon>Myxococcia</taxon>
        <taxon>Myxococcales</taxon>
        <taxon>Cystobacterineae</taxon>
        <taxon>Myxococcaceae</taxon>
        <taxon>Corallococcus</taxon>
    </lineage>
</organism>
<dbReference type="SUPFAM" id="SSF48371">
    <property type="entry name" value="ARM repeat"/>
    <property type="match status" value="1"/>
</dbReference>
<protein>
    <submittedName>
        <fullName evidence="2">HEAT repeat domain-containing protein</fullName>
    </submittedName>
</protein>
<accession>A0ABR9Q0A4</accession>
<comment type="caution">
    <text evidence="2">The sequence shown here is derived from an EMBL/GenBank/DDBJ whole genome shotgun (WGS) entry which is preliminary data.</text>
</comment>
<proteinExistence type="predicted"/>
<dbReference type="InterPro" id="IPR011990">
    <property type="entry name" value="TPR-like_helical_dom_sf"/>
</dbReference>